<evidence type="ECO:0000256" key="3">
    <source>
        <dbReference type="PROSITE-ProRule" id="PRU00657"/>
    </source>
</evidence>
<evidence type="ECO:0000313" key="7">
    <source>
        <dbReference type="EMBL" id="KAJ2789993.1"/>
    </source>
</evidence>
<evidence type="ECO:0000256" key="4">
    <source>
        <dbReference type="SAM" id="MobiDB-lite"/>
    </source>
</evidence>
<accession>A0A9W8HLK6</accession>
<gene>
    <name evidence="7" type="ORF">H4R20_007087</name>
</gene>
<dbReference type="GO" id="GO:0016891">
    <property type="term" value="F:RNA endonuclease activity producing 5'-phosphomonoesters, hydrolytic mechanism"/>
    <property type="evidence" value="ECO:0007669"/>
    <property type="project" value="InterPro"/>
</dbReference>
<dbReference type="InterPro" id="IPR038248">
    <property type="entry name" value="Dicer_dimer_sf"/>
</dbReference>
<dbReference type="Pfam" id="PF03368">
    <property type="entry name" value="Dicer_dimer"/>
    <property type="match status" value="1"/>
</dbReference>
<evidence type="ECO:0000256" key="1">
    <source>
        <dbReference type="ARBA" id="ARBA00001946"/>
    </source>
</evidence>
<dbReference type="PROSITE" id="PS50137">
    <property type="entry name" value="DS_RBD"/>
    <property type="match status" value="1"/>
</dbReference>
<feature type="region of interest" description="Disordered" evidence="4">
    <location>
        <begin position="36"/>
        <end position="57"/>
    </location>
</feature>
<name>A0A9W8HLK6_9FUNG</name>
<feature type="region of interest" description="Disordered" evidence="4">
    <location>
        <begin position="98"/>
        <end position="118"/>
    </location>
</feature>
<dbReference type="AlphaFoldDB" id="A0A9W8HLK6"/>
<comment type="cofactor">
    <cofactor evidence="1">
        <name>Mg(2+)</name>
        <dbReference type="ChEBI" id="CHEBI:18420"/>
    </cofactor>
</comment>
<keyword evidence="2" id="KW-0378">Hydrolase</keyword>
<dbReference type="InterPro" id="IPR014720">
    <property type="entry name" value="dsRBD_dom"/>
</dbReference>
<organism evidence="7 8">
    <name type="scientific">Coemansia guatemalensis</name>
    <dbReference type="NCBI Taxonomy" id="2761395"/>
    <lineage>
        <taxon>Eukaryota</taxon>
        <taxon>Fungi</taxon>
        <taxon>Fungi incertae sedis</taxon>
        <taxon>Zoopagomycota</taxon>
        <taxon>Kickxellomycotina</taxon>
        <taxon>Kickxellomycetes</taxon>
        <taxon>Kickxellales</taxon>
        <taxon>Kickxellaceae</taxon>
        <taxon>Coemansia</taxon>
    </lineage>
</organism>
<evidence type="ECO:0000313" key="8">
    <source>
        <dbReference type="Proteomes" id="UP001140094"/>
    </source>
</evidence>
<dbReference type="OrthoDB" id="416741at2759"/>
<protein>
    <submittedName>
        <fullName evidence="7">Uncharacterized protein</fullName>
    </submittedName>
</protein>
<evidence type="ECO:0000256" key="2">
    <source>
        <dbReference type="ARBA" id="ARBA00022801"/>
    </source>
</evidence>
<dbReference type="PROSITE" id="PS51327">
    <property type="entry name" value="DICER_DSRBF"/>
    <property type="match status" value="1"/>
</dbReference>
<feature type="domain" description="DRBM" evidence="5">
    <location>
        <begin position="1"/>
        <end position="21"/>
    </location>
</feature>
<reference evidence="7" key="1">
    <citation type="submission" date="2022-07" db="EMBL/GenBank/DDBJ databases">
        <title>Phylogenomic reconstructions and comparative analyses of Kickxellomycotina fungi.</title>
        <authorList>
            <person name="Reynolds N.K."/>
            <person name="Stajich J.E."/>
            <person name="Barry K."/>
            <person name="Grigoriev I.V."/>
            <person name="Crous P."/>
            <person name="Smith M.E."/>
        </authorList>
    </citation>
    <scope>NUCLEOTIDE SEQUENCE</scope>
    <source>
        <strain evidence="7">NRRL 1565</strain>
    </source>
</reference>
<dbReference type="Proteomes" id="UP001140094">
    <property type="component" value="Unassembled WGS sequence"/>
</dbReference>
<evidence type="ECO:0000259" key="6">
    <source>
        <dbReference type="PROSITE" id="PS51327"/>
    </source>
</evidence>
<comment type="caution">
    <text evidence="7">The sequence shown here is derived from an EMBL/GenBank/DDBJ whole genome shotgun (WGS) entry which is preliminary data.</text>
</comment>
<evidence type="ECO:0000259" key="5">
    <source>
        <dbReference type="PROSITE" id="PS50137"/>
    </source>
</evidence>
<dbReference type="GO" id="GO:0003723">
    <property type="term" value="F:RNA binding"/>
    <property type="evidence" value="ECO:0007669"/>
    <property type="project" value="UniProtKB-UniRule"/>
</dbReference>
<dbReference type="InterPro" id="IPR005034">
    <property type="entry name" value="Dicer_dimerisation"/>
</dbReference>
<feature type="non-terminal residue" evidence="7">
    <location>
        <position position="208"/>
    </location>
</feature>
<dbReference type="Gene3D" id="3.30.160.380">
    <property type="entry name" value="Dicer dimerisation domain"/>
    <property type="match status" value="1"/>
</dbReference>
<proteinExistence type="predicted"/>
<keyword evidence="3" id="KW-0694">RNA-binding</keyword>
<feature type="domain" description="Dicer dsRNA-binding fold" evidence="6">
    <location>
        <begin position="1"/>
        <end position="39"/>
    </location>
</feature>
<dbReference type="EMBL" id="JANBUO010003649">
    <property type="protein sequence ID" value="KAJ2789993.1"/>
    <property type="molecule type" value="Genomic_DNA"/>
</dbReference>
<keyword evidence="8" id="KW-1185">Reference proteome</keyword>
<sequence>MPNKKLARQAAAYRAAKKLHQLGAIDDNLAPVIEAEDDFSLQDDGSPLQKSDPKAVKGARSSVESYPIAIPRVFIPPLSESSQLADLRVDSGVELNRASSADNSSAGSESTIQVNTADASATASESTASPYDIPSYSPFVWHIYLLSLMHPTSPEPTYLALVTANKLPADVSVPLYVNQYAKTDGAVDTSATHLSPYYLGSQMLNMAQ</sequence>